<keyword evidence="3" id="KW-1185">Reference proteome</keyword>
<dbReference type="RefSeq" id="WP_306992754.1">
    <property type="nucleotide sequence ID" value="NZ_JAUSUT010000001.1"/>
</dbReference>
<organism evidence="2 3">
    <name type="scientific">Amycolatopsis thermophila</name>
    <dbReference type="NCBI Taxonomy" id="206084"/>
    <lineage>
        <taxon>Bacteria</taxon>
        <taxon>Bacillati</taxon>
        <taxon>Actinomycetota</taxon>
        <taxon>Actinomycetes</taxon>
        <taxon>Pseudonocardiales</taxon>
        <taxon>Pseudonocardiaceae</taxon>
        <taxon>Amycolatopsis</taxon>
    </lineage>
</organism>
<dbReference type="EMBL" id="JAUSUT010000001">
    <property type="protein sequence ID" value="MDQ0379428.1"/>
    <property type="molecule type" value="Genomic_DNA"/>
</dbReference>
<comment type="caution">
    <text evidence="2">The sequence shown here is derived from an EMBL/GenBank/DDBJ whole genome shotgun (WGS) entry which is preliminary data.</text>
</comment>
<evidence type="ECO:0000313" key="2">
    <source>
        <dbReference type="EMBL" id="MDQ0379428.1"/>
    </source>
</evidence>
<evidence type="ECO:0000256" key="1">
    <source>
        <dbReference type="SAM" id="MobiDB-lite"/>
    </source>
</evidence>
<dbReference type="Proteomes" id="UP001229651">
    <property type="component" value="Unassembled WGS sequence"/>
</dbReference>
<evidence type="ECO:0000313" key="3">
    <source>
        <dbReference type="Proteomes" id="UP001229651"/>
    </source>
</evidence>
<proteinExistence type="predicted"/>
<gene>
    <name evidence="2" type="ORF">FB470_003422</name>
</gene>
<sequence>MVGGRIRSPPVCGRLVRRSSSSIASATTRTVGTSMLKVPLRDQRQDR</sequence>
<protein>
    <submittedName>
        <fullName evidence="2">Uncharacterized protein</fullName>
    </submittedName>
</protein>
<accession>A0ABU0EVT0</accession>
<feature type="region of interest" description="Disordered" evidence="1">
    <location>
        <begin position="1"/>
        <end position="47"/>
    </location>
</feature>
<feature type="compositionally biased region" description="Low complexity" evidence="1">
    <location>
        <begin position="18"/>
        <end position="30"/>
    </location>
</feature>
<reference evidence="2 3" key="1">
    <citation type="submission" date="2023-07" db="EMBL/GenBank/DDBJ databases">
        <title>Sequencing the genomes of 1000 actinobacteria strains.</title>
        <authorList>
            <person name="Klenk H.-P."/>
        </authorList>
    </citation>
    <scope>NUCLEOTIDE SEQUENCE [LARGE SCALE GENOMIC DNA]</scope>
    <source>
        <strain evidence="2 3">DSM 45805</strain>
    </source>
</reference>
<name>A0ABU0EVT0_9PSEU</name>